<keyword evidence="2" id="KW-1185">Reference proteome</keyword>
<proteinExistence type="predicted"/>
<sequence>MTCSHNVVFLLDTAGSVQKAHLHLGTLKILNYLGCRFGLAKVRWGFKFFDSLGVQGRISRVGSFRELGSRSWEDFEEELEARFENCYRTRNLPGPPPRATLAQNVLKEAVLDYQWDRPEIASPAKPVLRSQKSKLTGTSESSDLSEGFINAIFLFSPCPHSRRELLQFVSGSHASLSDELLPSQDLAEKFIPRGIQEMMAEQKITLHWVDTADDSTLLDSPDHVGYHILTELMHILKGTILPSGIFLPRLSCHRTRTFPFESIFPEPFFSQAMMLPLDSTLNCLFFSPSALQASFPQLEGMLFLNRDGTQKPQSCAVTLVPLTVSQRRFENPVSISLKCAVAAGDMMRTSGFRTEDWIIWSSPLDQSVQETSLFQHLLRCIVVQGLHLVADVSPPGSCSPCTGIFSPISSTAAVLSLLCAERTAEVERCLLQTAEEGNLLKEADFSCPEAENSLLGQVNDLKESDPASPETPVPEWAQQELLRARRWSPEVIEGWFPLSNLCGASFPLMESLRLLQVAPPTAEETLKSEIDLTQSLAEFYQRRASDVSTTSRRQDHKKRRGAPRTPVRQKMKSMPRSLQMLNVARLNVKAQKLQPDEEPAASEKVAQRPRRSDDGVEENGRTARTKLGFKTEEEMVSYTTASYQKAVASGENLSLCARDIVAATNVFQIASEVQERAATCAGAVRSSLLRTSKALRQQLGSIPDQQVKLRECQLQVYLRLEMSVQCPWVQSSTDEMEQLVEEMTEVLRILCLTEDPAYLTKFLEDVVEIYMDSIPKTLGSLYYSLGTQVPPKLASLLPADFFGDDSLSQESPAPPHLASAASVPTARPGSVSDEGNKLEELRTRSAKKRKSTLSRHRSVTDSSLNLRQIEIPRARRTRIRKDSSQVSVDLKPFPAAQKTPVQEVTKVRRNLFNEETQAPGKRSFKRIPRSQSVSALEGLRPKHSQSNEAPRDHHKLLTKRVAETPLHKQVSRRLLHRQIQGRCSDPGPEVGVVEESPEKAPIVGLRRSPRIKRLLLDKTLSGSFPSSQATLKNVQHTPEDLAGQALLCPKKTIQSPKSLLFGALHDTPGSGGTESHRTRRTSLVSDDPVAYQTPKKTPHRSSQRLLSPPGTVLRRSPRIQEKAKQALLKSPVQKQTAAKNLGCLFSPPKRKSKPSPASAKKKGESLTHAALPKGNLSPPCTAWLQHTPRKQETGEALDEVFGSPQNGSHSASYFIAPALYPLCPRESSPSQLRSPRRSSRIIQKLTSPASARKRQERPEEKRSRDRKPLTPLKSDSVPADRSPRKSLGGLLDQSLSPESIGVAEASCPQLSPSSLEEAPTPKKSWKAQDASGMTPAKSVQSPSSTSEDPLHAHRSKRGSLQWDVNVSLSTEKDSFCRPGINECVSLVQRYEQTAGIGTPNKSRSDKCLLPELLARDSERVLDSIAACECIDPANVGSHKLLSNTSARPQTPTTLPNKVLPAAKFLDSQQPVFQTPPRHATKPLAPKLGSRTYVLRCTPDRRQREAAARLGSLESTLLTPPSTHALPCAMGPPTYEVQLEMQASGLPKLRIKRVSSGVPVEPPSQAEARELKKEDGEFDTGELCVSWCGRHSSRLEPVCISPSCCRSAHSTPGESGGGQTYICQSYTPSRCISSSTPPSNGHVGVSWTPSPKQKIRVTPEAIKDWPRRKRAVVGCSKSERQAELTVEIPAADKWGGRTLELSGGNGALGAGEFELEGVYRLQDQSPGSDTETHADKCVPKGTFGVRSRKRVFEHLSPEEEAGGEVKRTCPVREDSAGSVHPTELVNVAQERASPVGTNGEKEEAFGFPGLTPPGSSMKSSISASSLRALTVSPMLYQGRATSWRKRRPEDNSELAAASEELSPFQRAPSRRHLLSRTYSRKRLLS</sequence>
<dbReference type="Proteomes" id="UP000827872">
    <property type="component" value="Linkage Group LG17"/>
</dbReference>
<dbReference type="EMBL" id="CM037630">
    <property type="protein sequence ID" value="KAH7987632.1"/>
    <property type="molecule type" value="Genomic_DNA"/>
</dbReference>
<gene>
    <name evidence="1" type="ORF">K3G42_008501</name>
</gene>
<comment type="caution">
    <text evidence="1">The sequence shown here is derived from an EMBL/GenBank/DDBJ whole genome shotgun (WGS) entry which is preliminary data.</text>
</comment>
<name>A0ACB8E632_9SAUR</name>
<evidence type="ECO:0000313" key="2">
    <source>
        <dbReference type="Proteomes" id="UP000827872"/>
    </source>
</evidence>
<reference evidence="1" key="1">
    <citation type="submission" date="2021-08" db="EMBL/GenBank/DDBJ databases">
        <title>The first chromosome-level gecko genome reveals the dynamic sex chromosomes of Neotropical dwarf geckos (Sphaerodactylidae: Sphaerodactylus).</title>
        <authorList>
            <person name="Pinto B.J."/>
            <person name="Keating S.E."/>
            <person name="Gamble T."/>
        </authorList>
    </citation>
    <scope>NUCLEOTIDE SEQUENCE</scope>
    <source>
        <strain evidence="1">TG3544</strain>
    </source>
</reference>
<protein>
    <submittedName>
        <fullName evidence="1">Uncharacterized protein</fullName>
    </submittedName>
</protein>
<accession>A0ACB8E632</accession>
<organism evidence="1 2">
    <name type="scientific">Sphaerodactylus townsendi</name>
    <dbReference type="NCBI Taxonomy" id="933632"/>
    <lineage>
        <taxon>Eukaryota</taxon>
        <taxon>Metazoa</taxon>
        <taxon>Chordata</taxon>
        <taxon>Craniata</taxon>
        <taxon>Vertebrata</taxon>
        <taxon>Euteleostomi</taxon>
        <taxon>Lepidosauria</taxon>
        <taxon>Squamata</taxon>
        <taxon>Bifurcata</taxon>
        <taxon>Gekkota</taxon>
        <taxon>Sphaerodactylidae</taxon>
        <taxon>Sphaerodactylus</taxon>
    </lineage>
</organism>
<evidence type="ECO:0000313" key="1">
    <source>
        <dbReference type="EMBL" id="KAH7987632.1"/>
    </source>
</evidence>